<comment type="subcellular location">
    <subcellularLocation>
        <location evidence="1">Membrane</location>
        <topology evidence="1">Multi-pass membrane protein</topology>
    </subcellularLocation>
</comment>
<dbReference type="AlphaFoldDB" id="A0A1Y2LS08"/>
<feature type="transmembrane region" description="Helical" evidence="5">
    <location>
        <begin position="43"/>
        <end position="67"/>
    </location>
</feature>
<feature type="transmembrane region" description="Helical" evidence="5">
    <location>
        <begin position="73"/>
        <end position="94"/>
    </location>
</feature>
<dbReference type="Proteomes" id="UP000193240">
    <property type="component" value="Unassembled WGS sequence"/>
</dbReference>
<dbReference type="GO" id="GO:0005886">
    <property type="term" value="C:plasma membrane"/>
    <property type="evidence" value="ECO:0007669"/>
    <property type="project" value="TreeGrafter"/>
</dbReference>
<dbReference type="InterPro" id="IPR052649">
    <property type="entry name" value="NCE102-like"/>
</dbReference>
<dbReference type="Pfam" id="PF01284">
    <property type="entry name" value="MARVEL"/>
    <property type="match status" value="1"/>
</dbReference>
<evidence type="ECO:0000256" key="3">
    <source>
        <dbReference type="ARBA" id="ARBA00022989"/>
    </source>
</evidence>
<accession>A0A1Y2LS08</accession>
<reference evidence="7 8" key="1">
    <citation type="journal article" date="2017" name="Genome Announc.">
        <title>Genome sequence of the saprophytic ascomycete Epicoccum nigrum ICMP 19927 strain isolated from New Zealand.</title>
        <authorList>
            <person name="Fokin M."/>
            <person name="Fleetwood D."/>
            <person name="Weir B.S."/>
            <person name="Villas-Boas S.G."/>
        </authorList>
    </citation>
    <scope>NUCLEOTIDE SEQUENCE [LARGE SCALE GENOMIC DNA]</scope>
    <source>
        <strain evidence="7 8">ICMP 19927</strain>
    </source>
</reference>
<evidence type="ECO:0000256" key="2">
    <source>
        <dbReference type="ARBA" id="ARBA00022692"/>
    </source>
</evidence>
<feature type="domain" description="MARVEL" evidence="6">
    <location>
        <begin position="9"/>
        <end position="106"/>
    </location>
</feature>
<dbReference type="InParanoid" id="A0A1Y2LS08"/>
<evidence type="ECO:0000313" key="8">
    <source>
        <dbReference type="Proteomes" id="UP000193240"/>
    </source>
</evidence>
<gene>
    <name evidence="7" type="ORF">B5807_08245</name>
</gene>
<evidence type="ECO:0000256" key="1">
    <source>
        <dbReference type="ARBA" id="ARBA00004141"/>
    </source>
</evidence>
<evidence type="ECO:0000256" key="4">
    <source>
        <dbReference type="ARBA" id="ARBA00023136"/>
    </source>
</evidence>
<evidence type="ECO:0000259" key="6">
    <source>
        <dbReference type="Pfam" id="PF01284"/>
    </source>
</evidence>
<dbReference type="EMBL" id="KZ107852">
    <property type="protein sequence ID" value="OSS46007.1"/>
    <property type="molecule type" value="Genomic_DNA"/>
</dbReference>
<dbReference type="OMA" id="VYSDIIC"/>
<protein>
    <recommendedName>
        <fullName evidence="6">MARVEL domain-containing protein</fullName>
    </recommendedName>
</protein>
<feature type="transmembrane region" description="Helical" evidence="5">
    <location>
        <begin position="12"/>
        <end position="31"/>
    </location>
</feature>
<evidence type="ECO:0000313" key="7">
    <source>
        <dbReference type="EMBL" id="OSS46007.1"/>
    </source>
</evidence>
<dbReference type="GO" id="GO:0072659">
    <property type="term" value="P:protein localization to plasma membrane"/>
    <property type="evidence" value="ECO:0007669"/>
    <property type="project" value="TreeGrafter"/>
</dbReference>
<proteinExistence type="predicted"/>
<organism evidence="7 8">
    <name type="scientific">Epicoccum nigrum</name>
    <name type="common">Soil fungus</name>
    <name type="synonym">Epicoccum purpurascens</name>
    <dbReference type="NCBI Taxonomy" id="105696"/>
    <lineage>
        <taxon>Eukaryota</taxon>
        <taxon>Fungi</taxon>
        <taxon>Dikarya</taxon>
        <taxon>Ascomycota</taxon>
        <taxon>Pezizomycotina</taxon>
        <taxon>Dothideomycetes</taxon>
        <taxon>Pleosporomycetidae</taxon>
        <taxon>Pleosporales</taxon>
        <taxon>Pleosporineae</taxon>
        <taxon>Didymellaceae</taxon>
        <taxon>Epicoccum</taxon>
    </lineage>
</organism>
<dbReference type="GO" id="GO:0032126">
    <property type="term" value="C:eisosome"/>
    <property type="evidence" value="ECO:0007669"/>
    <property type="project" value="TreeGrafter"/>
</dbReference>
<keyword evidence="4 5" id="KW-0472">Membrane</keyword>
<name>A0A1Y2LS08_EPING</name>
<dbReference type="GO" id="GO:0070941">
    <property type="term" value="P:eisosome assembly"/>
    <property type="evidence" value="ECO:0007669"/>
    <property type="project" value="TreeGrafter"/>
</dbReference>
<dbReference type="InterPro" id="IPR008253">
    <property type="entry name" value="Marvel"/>
</dbReference>
<dbReference type="PANTHER" id="PTHR28165:SF2">
    <property type="entry name" value="MARVEL DOMAIN-CONTAINING PROTEIN"/>
    <property type="match status" value="1"/>
</dbReference>
<sequence>MASNDTILDLALRVIQMPLSITVLGLSISLIQGNIIGRAPLILTFSAFVGGVSVIGALSGLATLWVQRLQGRIGVVVDAAIAAFNIARGVLIAAKLKGVHSKDVSNSSTSDPDTFKMVYSDIICGGAE</sequence>
<keyword evidence="2 5" id="KW-0812">Transmembrane</keyword>
<keyword evidence="3 5" id="KW-1133">Transmembrane helix</keyword>
<dbReference type="PANTHER" id="PTHR28165">
    <property type="entry name" value="NON-CLASSICAL EXPORT PROTEIN 2-RELATED"/>
    <property type="match status" value="1"/>
</dbReference>
<evidence type="ECO:0000256" key="5">
    <source>
        <dbReference type="SAM" id="Phobius"/>
    </source>
</evidence>
<dbReference type="STRING" id="105696.A0A1Y2LS08"/>
<keyword evidence="8" id="KW-1185">Reference proteome</keyword>